<dbReference type="EMBL" id="UFQS01000793">
    <property type="protein sequence ID" value="SSX06928.1"/>
    <property type="molecule type" value="Genomic_DNA"/>
</dbReference>
<sequence>MSTPLPPSCTYMTPPQYIPHNNTNNGPLHVQPQFYHGAPGHPNYMVGCYPANGWTGIPLISTAPRRPRRGAPNALNRTQSLGGFDEQSISRLAMHAHGAPLISIGNRYGNNNNNNQRKVMKKDALRTLSLNEEKSSYMRHDNHNNTSVVDNGSSDTRSDENSQQTNTSNNGSGTNETCLPRIIKPRKRRKKDRKPTTVTDSINTVDNISNDNSKIILIENSCNNNNYSQNLPPTPSDIVPSNNCSCNCKLCDPLGKLWSINPLRRSCSDNSSDVIDEHRRTKDVGVIGGDRRVTNTRNEWRSLPQILPNTCNNNNNNNNENTRKSSLSDSGDSGCAADILSGLNITDDLLAVGRDLFATPSSDTTLEYQLPSSSSSFNFIDYNNKYHDTSLNELSRQLSETLDLKSDGGRSSSDSGSVLSDSVFSDGVPDLFVNFDSISKNQLFSANNISKLSNLLFVDDNNLTSPALVQISPASSTTSNQHSSSPQTITRQIIMSENNNNNNNLKMFNNSMINVNNNHYDNNQNHKNCNQNDRLISNCLNNNINNNTCVDQPFIFIPDKDRSSEIYNCFDMVWNGVPQN</sequence>
<dbReference type="OMA" id="DHTHGVC"/>
<dbReference type="AlphaFoldDB" id="A0A336KS27"/>
<gene>
    <name evidence="2" type="primary">CSON014348</name>
</gene>
<dbReference type="VEuPathDB" id="VectorBase:CSON014348"/>
<proteinExistence type="predicted"/>
<protein>
    <submittedName>
        <fullName evidence="2">CSON014348 protein</fullName>
    </submittedName>
</protein>
<feature type="compositionally biased region" description="Basic residues" evidence="1">
    <location>
        <begin position="183"/>
        <end position="193"/>
    </location>
</feature>
<evidence type="ECO:0000313" key="2">
    <source>
        <dbReference type="EMBL" id="SSX06928.1"/>
    </source>
</evidence>
<organism evidence="2">
    <name type="scientific">Culicoides sonorensis</name>
    <name type="common">Biting midge</name>
    <dbReference type="NCBI Taxonomy" id="179676"/>
    <lineage>
        <taxon>Eukaryota</taxon>
        <taxon>Metazoa</taxon>
        <taxon>Ecdysozoa</taxon>
        <taxon>Arthropoda</taxon>
        <taxon>Hexapoda</taxon>
        <taxon>Insecta</taxon>
        <taxon>Pterygota</taxon>
        <taxon>Neoptera</taxon>
        <taxon>Endopterygota</taxon>
        <taxon>Diptera</taxon>
        <taxon>Nematocera</taxon>
        <taxon>Chironomoidea</taxon>
        <taxon>Ceratopogonidae</taxon>
        <taxon>Ceratopogoninae</taxon>
        <taxon>Culicoides</taxon>
        <taxon>Monoculicoides</taxon>
    </lineage>
</organism>
<reference evidence="3" key="2">
    <citation type="submission" date="2018-07" db="EMBL/GenBank/DDBJ databases">
        <authorList>
            <person name="Quirk P.G."/>
            <person name="Krulwich T.A."/>
        </authorList>
    </citation>
    <scope>NUCLEOTIDE SEQUENCE</scope>
</reference>
<evidence type="ECO:0000256" key="1">
    <source>
        <dbReference type="SAM" id="MobiDB-lite"/>
    </source>
</evidence>
<accession>A0A336KS27</accession>
<evidence type="ECO:0000313" key="3">
    <source>
        <dbReference type="EMBL" id="SSX27272.1"/>
    </source>
</evidence>
<feature type="compositionally biased region" description="Basic and acidic residues" evidence="1">
    <location>
        <begin position="134"/>
        <end position="143"/>
    </location>
</feature>
<dbReference type="EMBL" id="UFQT01000793">
    <property type="protein sequence ID" value="SSX27272.1"/>
    <property type="molecule type" value="Genomic_DNA"/>
</dbReference>
<reference evidence="2" key="1">
    <citation type="submission" date="2018-04" db="EMBL/GenBank/DDBJ databases">
        <authorList>
            <person name="Go L.Y."/>
            <person name="Mitchell J.A."/>
        </authorList>
    </citation>
    <scope>NUCLEOTIDE SEQUENCE</scope>
    <source>
        <tissue evidence="2">Whole organism</tissue>
    </source>
</reference>
<feature type="region of interest" description="Disordered" evidence="1">
    <location>
        <begin position="305"/>
        <end position="330"/>
    </location>
</feature>
<feature type="compositionally biased region" description="Polar residues" evidence="1">
    <location>
        <begin position="144"/>
        <end position="155"/>
    </location>
</feature>
<name>A0A336KS27_CULSO</name>
<feature type="region of interest" description="Disordered" evidence="1">
    <location>
        <begin position="134"/>
        <end position="205"/>
    </location>
</feature>
<feature type="compositionally biased region" description="Low complexity" evidence="1">
    <location>
        <begin position="161"/>
        <end position="182"/>
    </location>
</feature>
<feature type="compositionally biased region" description="Polar residues" evidence="1">
    <location>
        <begin position="196"/>
        <end position="205"/>
    </location>
</feature>